<proteinExistence type="predicted"/>
<dbReference type="Proteomes" id="UP000823934">
    <property type="component" value="Unassembled WGS sequence"/>
</dbReference>
<organism evidence="2 3">
    <name type="scientific">Candidatus Ignatzschineria merdigallinarum</name>
    <dbReference type="NCBI Taxonomy" id="2838621"/>
    <lineage>
        <taxon>Bacteria</taxon>
        <taxon>Pseudomonadati</taxon>
        <taxon>Pseudomonadota</taxon>
        <taxon>Gammaproteobacteria</taxon>
        <taxon>Cardiobacteriales</taxon>
        <taxon>Ignatzschineriaceae</taxon>
        <taxon>Ignatzschineria</taxon>
    </lineage>
</organism>
<feature type="non-terminal residue" evidence="2">
    <location>
        <position position="1"/>
    </location>
</feature>
<reference evidence="2" key="1">
    <citation type="journal article" date="2021" name="PeerJ">
        <title>Extensive microbial diversity within the chicken gut microbiome revealed by metagenomics and culture.</title>
        <authorList>
            <person name="Gilroy R."/>
            <person name="Ravi A."/>
            <person name="Getino M."/>
            <person name="Pursley I."/>
            <person name="Horton D.L."/>
            <person name="Alikhan N.F."/>
            <person name="Baker D."/>
            <person name="Gharbi K."/>
            <person name="Hall N."/>
            <person name="Watson M."/>
            <person name="Adriaenssens E.M."/>
            <person name="Foster-Nyarko E."/>
            <person name="Jarju S."/>
            <person name="Secka A."/>
            <person name="Antonio M."/>
            <person name="Oren A."/>
            <person name="Chaudhuri R.R."/>
            <person name="La Ragione R."/>
            <person name="Hildebrand F."/>
            <person name="Pallen M.J."/>
        </authorList>
    </citation>
    <scope>NUCLEOTIDE SEQUENCE</scope>
    <source>
        <strain evidence="2">CHK160-9182</strain>
    </source>
</reference>
<name>A0A9D1Q7M2_9GAMM</name>
<sequence length="260" mass="29965">KKALYQWLAQKNHEGVLRYSKDRKIHHITIQNPLLKLIQQEDLSKPEQAGIAVAYPFINEYVANIYGIRALDLNWHLYFGDDGDYIRLSALPQIVEEENKLGNERFDRWLTKNQGINSENVFFAATIDWKNADRYWYYNYLQFLQNSADLLGTSFDVTKMPRADQMSFADSSRLGMQVTTDKEFISFSLDYGSEPNSGFMSSLFLPAMMAPLAAIFDTPTKDAFAEYDEEIFNEESEMDNSNSDENFGLEVPINEAKPIQ</sequence>
<protein>
    <submittedName>
        <fullName evidence="2">Uncharacterized protein</fullName>
    </submittedName>
</protein>
<feature type="region of interest" description="Disordered" evidence="1">
    <location>
        <begin position="235"/>
        <end position="260"/>
    </location>
</feature>
<comment type="caution">
    <text evidence="2">The sequence shown here is derived from an EMBL/GenBank/DDBJ whole genome shotgun (WGS) entry which is preliminary data.</text>
</comment>
<evidence type="ECO:0000313" key="3">
    <source>
        <dbReference type="Proteomes" id="UP000823934"/>
    </source>
</evidence>
<dbReference type="EMBL" id="DXHP01000204">
    <property type="protein sequence ID" value="HIW07544.1"/>
    <property type="molecule type" value="Genomic_DNA"/>
</dbReference>
<evidence type="ECO:0000256" key="1">
    <source>
        <dbReference type="SAM" id="MobiDB-lite"/>
    </source>
</evidence>
<reference evidence="2" key="2">
    <citation type="submission" date="2021-04" db="EMBL/GenBank/DDBJ databases">
        <authorList>
            <person name="Gilroy R."/>
        </authorList>
    </citation>
    <scope>NUCLEOTIDE SEQUENCE</scope>
    <source>
        <strain evidence="2">CHK160-9182</strain>
    </source>
</reference>
<dbReference type="AlphaFoldDB" id="A0A9D1Q7M2"/>
<evidence type="ECO:0000313" key="2">
    <source>
        <dbReference type="EMBL" id="HIW07544.1"/>
    </source>
</evidence>
<gene>
    <name evidence="2" type="ORF">H9889_09515</name>
</gene>
<accession>A0A9D1Q7M2</accession>